<evidence type="ECO:0000313" key="5">
    <source>
        <dbReference type="EMBL" id="OAL10812.1"/>
    </source>
</evidence>
<dbReference type="STRING" id="432608.A6V39_05680"/>
<dbReference type="RefSeq" id="WP_222702660.1">
    <property type="nucleotide sequence ID" value="NZ_LWUJ01000002.1"/>
</dbReference>
<reference evidence="6" key="1">
    <citation type="submission" date="2016-04" db="EMBL/GenBank/DDBJ databases">
        <authorList>
            <person name="Quiroz-Castaneda R.E."/>
            <person name="Martinez-Ocampo F."/>
        </authorList>
    </citation>
    <scope>NUCLEOTIDE SEQUENCE [LARGE SCALE GENOMIC DNA]</scope>
    <source>
        <strain evidence="6">INIFAP01</strain>
    </source>
</reference>
<feature type="domain" description="Type I restriction modification DNA specificity" evidence="4">
    <location>
        <begin position="25"/>
        <end position="168"/>
    </location>
</feature>
<dbReference type="GO" id="GO:0003677">
    <property type="term" value="F:DNA binding"/>
    <property type="evidence" value="ECO:0007669"/>
    <property type="project" value="UniProtKB-KW"/>
</dbReference>
<keyword evidence="3" id="KW-0238">DNA-binding</keyword>
<organism evidence="5 6">
    <name type="scientific">Candidatus Mycoplasma haematobovis</name>
    <dbReference type="NCBI Taxonomy" id="432608"/>
    <lineage>
        <taxon>Bacteria</taxon>
        <taxon>Bacillati</taxon>
        <taxon>Mycoplasmatota</taxon>
        <taxon>Mollicutes</taxon>
        <taxon>Mycoplasmataceae</taxon>
        <taxon>Mycoplasma</taxon>
    </lineage>
</organism>
<dbReference type="GO" id="GO:0009307">
    <property type="term" value="P:DNA restriction-modification system"/>
    <property type="evidence" value="ECO:0007669"/>
    <property type="project" value="UniProtKB-KW"/>
</dbReference>
<comment type="caution">
    <text evidence="5">The sequence shown here is derived from an EMBL/GenBank/DDBJ whole genome shotgun (WGS) entry which is preliminary data.</text>
</comment>
<dbReference type="EMBL" id="LWUJ01000002">
    <property type="protein sequence ID" value="OAL10812.1"/>
    <property type="molecule type" value="Genomic_DNA"/>
</dbReference>
<dbReference type="REBASE" id="159337">
    <property type="entry name" value="S3.MhaP01ORF5675P"/>
</dbReference>
<dbReference type="InterPro" id="IPR000055">
    <property type="entry name" value="Restrct_endonuc_typeI_TRD"/>
</dbReference>
<dbReference type="InterPro" id="IPR052021">
    <property type="entry name" value="Type-I_RS_S_subunit"/>
</dbReference>
<dbReference type="PANTHER" id="PTHR30408:SF12">
    <property type="entry name" value="TYPE I RESTRICTION ENZYME MJAVIII SPECIFICITY SUBUNIT"/>
    <property type="match status" value="1"/>
</dbReference>
<evidence type="ECO:0000256" key="2">
    <source>
        <dbReference type="ARBA" id="ARBA00022747"/>
    </source>
</evidence>
<evidence type="ECO:0000256" key="1">
    <source>
        <dbReference type="ARBA" id="ARBA00010923"/>
    </source>
</evidence>
<keyword evidence="2" id="KW-0680">Restriction system</keyword>
<keyword evidence="6" id="KW-1185">Reference proteome</keyword>
<dbReference type="Pfam" id="PF01420">
    <property type="entry name" value="Methylase_S"/>
    <property type="match status" value="1"/>
</dbReference>
<dbReference type="SUPFAM" id="SSF116734">
    <property type="entry name" value="DNA methylase specificity domain"/>
    <property type="match status" value="1"/>
</dbReference>
<dbReference type="PANTHER" id="PTHR30408">
    <property type="entry name" value="TYPE-1 RESTRICTION ENZYME ECOKI SPECIFICITY PROTEIN"/>
    <property type="match status" value="1"/>
</dbReference>
<sequence>KKQRSKLFERWFVHHKFPKNINTTPSNWKKLPLKDFVTFKKGKKLAGDAIDNGLYPFFTGSKETQKINEYSFDQEALILIADGARHIKYFSGKFNATGHVYVLDASHKYISWLLEIIKYSIPIFDRISRGTGITGLCLGDLRNFEVPLPPDNLLNLFNKFAEPIQKQIDNLSKLINDFQFIKWELVERIYSQNLEIN</sequence>
<evidence type="ECO:0000256" key="3">
    <source>
        <dbReference type="ARBA" id="ARBA00023125"/>
    </source>
</evidence>
<accession>A0A1A9QDZ3</accession>
<proteinExistence type="inferred from homology"/>
<name>A0A1A9QDZ3_9MOLU</name>
<evidence type="ECO:0000259" key="4">
    <source>
        <dbReference type="Pfam" id="PF01420"/>
    </source>
</evidence>
<gene>
    <name evidence="5" type="ORF">A6V39_05680</name>
</gene>
<dbReference type="Proteomes" id="UP000077623">
    <property type="component" value="Unassembled WGS sequence"/>
</dbReference>
<protein>
    <recommendedName>
        <fullName evidence="4">Type I restriction modification DNA specificity domain-containing protein</fullName>
    </recommendedName>
</protein>
<comment type="similarity">
    <text evidence="1">Belongs to the type-I restriction system S methylase family.</text>
</comment>
<evidence type="ECO:0000313" key="6">
    <source>
        <dbReference type="Proteomes" id="UP000077623"/>
    </source>
</evidence>
<dbReference type="InterPro" id="IPR044946">
    <property type="entry name" value="Restrct_endonuc_typeI_TRD_sf"/>
</dbReference>
<dbReference type="AlphaFoldDB" id="A0A1A9QDZ3"/>
<dbReference type="Gene3D" id="3.90.220.20">
    <property type="entry name" value="DNA methylase specificity domains"/>
    <property type="match status" value="1"/>
</dbReference>
<feature type="non-terminal residue" evidence="5">
    <location>
        <position position="1"/>
    </location>
</feature>